<dbReference type="CDD" id="cd05825">
    <property type="entry name" value="LbH_wcaF_like"/>
    <property type="match status" value="1"/>
</dbReference>
<reference evidence="3 4" key="1">
    <citation type="submission" date="2023-02" db="EMBL/GenBank/DDBJ databases">
        <title>Genome sequence of Novosphingobium humi KACC 19094.</title>
        <authorList>
            <person name="Kim S."/>
            <person name="Heo J."/>
            <person name="Kwon S.-W."/>
        </authorList>
    </citation>
    <scope>NUCLEOTIDE SEQUENCE [LARGE SCALE GENOMIC DNA]</scope>
    <source>
        <strain evidence="3 4">KACC 19094</strain>
    </source>
</reference>
<evidence type="ECO:0000256" key="1">
    <source>
        <dbReference type="ARBA" id="ARBA00007274"/>
    </source>
</evidence>
<dbReference type="Gene3D" id="2.160.10.10">
    <property type="entry name" value="Hexapeptide repeat proteins"/>
    <property type="match status" value="1"/>
</dbReference>
<evidence type="ECO:0000313" key="3">
    <source>
        <dbReference type="EMBL" id="WCT77258.1"/>
    </source>
</evidence>
<dbReference type="EMBL" id="CP117417">
    <property type="protein sequence ID" value="WCT77258.1"/>
    <property type="molecule type" value="Genomic_DNA"/>
</dbReference>
<dbReference type="RefSeq" id="WP_273617639.1">
    <property type="nucleotide sequence ID" value="NZ_CP103868.1"/>
</dbReference>
<dbReference type="Proteomes" id="UP001218231">
    <property type="component" value="Chromosome"/>
</dbReference>
<gene>
    <name evidence="3" type="ORF">PQ457_15275</name>
</gene>
<accession>A0ABY7TW68</accession>
<name>A0ABY7TW68_9SPHN</name>
<proteinExistence type="inferred from homology"/>
<dbReference type="SUPFAM" id="SSF51161">
    <property type="entry name" value="Trimeric LpxA-like enzymes"/>
    <property type="match status" value="1"/>
</dbReference>
<dbReference type="InterPro" id="IPR011004">
    <property type="entry name" value="Trimer_LpxA-like_sf"/>
</dbReference>
<evidence type="ECO:0000313" key="4">
    <source>
        <dbReference type="Proteomes" id="UP001218231"/>
    </source>
</evidence>
<comment type="similarity">
    <text evidence="1">Belongs to the transferase hexapeptide repeat family.</text>
</comment>
<protein>
    <submittedName>
        <fullName evidence="3">Colanic acid biosynthesis acetyltransferase</fullName>
    </submittedName>
</protein>
<sequence>MSDSPLDAGSAGSWEGGGTFSLHNRIYRLVFQLCWALLASWTPPFMHPWRCWLLRCFGAQVAPTAFIYGSVRVWYPPNLRVDDYGTLAPGVTVYTMAPIHIGAYAIVSQGAHLCAGTHDIESPHFQLFSRPISIQPRAWVAAEAFVGPGVTVGEGAVLGARGVAMRNLDAWGVYTGNPATKLRERKLRFAPSPSRQEA</sequence>
<keyword evidence="4" id="KW-1185">Reference proteome</keyword>
<evidence type="ECO:0000256" key="2">
    <source>
        <dbReference type="ARBA" id="ARBA00022679"/>
    </source>
</evidence>
<keyword evidence="2" id="KW-0808">Transferase</keyword>
<dbReference type="PANTHER" id="PTHR23416:SF23">
    <property type="entry name" value="ACETYLTRANSFERASE C18B11.09C-RELATED"/>
    <property type="match status" value="1"/>
</dbReference>
<organism evidence="3 4">
    <name type="scientific">Novosphingobium humi</name>
    <dbReference type="NCBI Taxonomy" id="2282397"/>
    <lineage>
        <taxon>Bacteria</taxon>
        <taxon>Pseudomonadati</taxon>
        <taxon>Pseudomonadota</taxon>
        <taxon>Alphaproteobacteria</taxon>
        <taxon>Sphingomonadales</taxon>
        <taxon>Sphingomonadaceae</taxon>
        <taxon>Novosphingobium</taxon>
    </lineage>
</organism>
<dbReference type="PANTHER" id="PTHR23416">
    <property type="entry name" value="SIALIC ACID SYNTHASE-RELATED"/>
    <property type="match status" value="1"/>
</dbReference>
<dbReference type="InterPro" id="IPR051159">
    <property type="entry name" value="Hexapeptide_acetyltransf"/>
</dbReference>